<reference evidence="2" key="1">
    <citation type="journal article" date="2023" name="Science">
        <title>Genome structures resolve the early diversification of teleost fishes.</title>
        <authorList>
            <person name="Parey E."/>
            <person name="Louis A."/>
            <person name="Montfort J."/>
            <person name="Bouchez O."/>
            <person name="Roques C."/>
            <person name="Iampietro C."/>
            <person name="Lluch J."/>
            <person name="Castinel A."/>
            <person name="Donnadieu C."/>
            <person name="Desvignes T."/>
            <person name="Floi Bucao C."/>
            <person name="Jouanno E."/>
            <person name="Wen M."/>
            <person name="Mejri S."/>
            <person name="Dirks R."/>
            <person name="Jansen H."/>
            <person name="Henkel C."/>
            <person name="Chen W.J."/>
            <person name="Zahm M."/>
            <person name="Cabau C."/>
            <person name="Klopp C."/>
            <person name="Thompson A.W."/>
            <person name="Robinson-Rechavi M."/>
            <person name="Braasch I."/>
            <person name="Lecointre G."/>
            <person name="Bobe J."/>
            <person name="Postlethwait J.H."/>
            <person name="Berthelot C."/>
            <person name="Roest Crollius H."/>
            <person name="Guiguen Y."/>
        </authorList>
    </citation>
    <scope>NUCLEOTIDE SEQUENCE</scope>
    <source>
        <strain evidence="2">WJC10195</strain>
    </source>
</reference>
<dbReference type="InterPro" id="IPR036691">
    <property type="entry name" value="Endo/exonu/phosph_ase_sf"/>
</dbReference>
<protein>
    <recommendedName>
        <fullName evidence="1">Endonuclease/exonuclease/phosphatase domain-containing protein</fullName>
    </recommendedName>
</protein>
<dbReference type="OrthoDB" id="8957432at2759"/>
<dbReference type="InterPro" id="IPR005135">
    <property type="entry name" value="Endo/exonuclease/phosphatase"/>
</dbReference>
<dbReference type="InterPro" id="IPR027417">
    <property type="entry name" value="P-loop_NTPase"/>
</dbReference>
<proteinExistence type="predicted"/>
<dbReference type="SUPFAM" id="SSF52540">
    <property type="entry name" value="P-loop containing nucleoside triphosphate hydrolases"/>
    <property type="match status" value="1"/>
</dbReference>
<dbReference type="Gene3D" id="3.60.10.10">
    <property type="entry name" value="Endonuclease/exonuclease/phosphatase"/>
    <property type="match status" value="1"/>
</dbReference>
<dbReference type="EMBL" id="JAINUF010000022">
    <property type="protein sequence ID" value="KAJ8333994.1"/>
    <property type="molecule type" value="Genomic_DNA"/>
</dbReference>
<dbReference type="PANTHER" id="PTHR47642">
    <property type="entry name" value="ATP-DEPENDENT DNA HELICASE"/>
    <property type="match status" value="1"/>
</dbReference>
<evidence type="ECO:0000259" key="1">
    <source>
        <dbReference type="Pfam" id="PF03372"/>
    </source>
</evidence>
<accession>A0A9Q1E863</accession>
<feature type="domain" description="Endonuclease/exonuclease/phosphatase" evidence="1">
    <location>
        <begin position="317"/>
        <end position="499"/>
    </location>
</feature>
<organism evidence="2 3">
    <name type="scientific">Synaphobranchus kaupii</name>
    <name type="common">Kaup's arrowtooth eel</name>
    <dbReference type="NCBI Taxonomy" id="118154"/>
    <lineage>
        <taxon>Eukaryota</taxon>
        <taxon>Metazoa</taxon>
        <taxon>Chordata</taxon>
        <taxon>Craniata</taxon>
        <taxon>Vertebrata</taxon>
        <taxon>Euteleostomi</taxon>
        <taxon>Actinopterygii</taxon>
        <taxon>Neopterygii</taxon>
        <taxon>Teleostei</taxon>
        <taxon>Anguilliformes</taxon>
        <taxon>Synaphobranchidae</taxon>
        <taxon>Synaphobranchus</taxon>
    </lineage>
</organism>
<dbReference type="InterPro" id="IPR051055">
    <property type="entry name" value="PIF1_helicase"/>
</dbReference>
<dbReference type="CDD" id="cd18809">
    <property type="entry name" value="SF1_C_RecD"/>
    <property type="match status" value="1"/>
</dbReference>
<dbReference type="SUPFAM" id="SSF56219">
    <property type="entry name" value="DNase I-like"/>
    <property type="match status" value="1"/>
</dbReference>
<keyword evidence="3" id="KW-1185">Reference proteome</keyword>
<evidence type="ECO:0000313" key="3">
    <source>
        <dbReference type="Proteomes" id="UP001152622"/>
    </source>
</evidence>
<sequence length="516" mass="57510">MMELTENMRQRDDQEFAQLLMRVRTASCTESDVALLQSRVVSKSNPSYPAKALHVFTTNKEVDKHNENHLKILTSQVFEIKAVDRKKDVHTGLIDLSISTKPSETGGLREVVSVGVGARVMITLYSDVADGLANAVCGTVIGINHTGSNVNTILVKFDSDRIGRQARANSQYKQTYPYAVPIQRQAVQFFIGRGRHSVEAQRTQFPLTLAWGCTIHKVQGKTLDTIVVSMQRQRRFMPGQAYVALSRVKSLQSLFLLGFNPDAIRVNPAVLQEMERLNTLPVQTENLPETQMPITSALTISLLNVRSYMEHLVDLNFDDEFRKSDVFCFVETFLREGQQLHAQDLILPDAVCFRKDSETTLGRGGGVMAVASKEVKPTELAVSTQGLECTAITITKATTDVNVVTIYRPPSLSPDSFRTKLENLVRSLPVDTLTVILGDFNIDLLKHPTHSILHTMEKLGFHQHVTKPTTDHGSLLDHIYTNSRNTVTTEVTDVYFSDHDMVSVSTKMAFLESCSA</sequence>
<dbReference type="AlphaFoldDB" id="A0A9Q1E863"/>
<comment type="caution">
    <text evidence="2">The sequence shown here is derived from an EMBL/GenBank/DDBJ whole genome shotgun (WGS) entry which is preliminary data.</text>
</comment>
<dbReference type="Pfam" id="PF03372">
    <property type="entry name" value="Exo_endo_phos"/>
    <property type="match status" value="1"/>
</dbReference>
<name>A0A9Q1E863_SYNKA</name>
<dbReference type="Proteomes" id="UP001152622">
    <property type="component" value="Chromosome 22"/>
</dbReference>
<evidence type="ECO:0000313" key="2">
    <source>
        <dbReference type="EMBL" id="KAJ8333994.1"/>
    </source>
</evidence>
<dbReference type="Gene3D" id="2.30.30.940">
    <property type="match status" value="1"/>
</dbReference>
<dbReference type="GO" id="GO:0003824">
    <property type="term" value="F:catalytic activity"/>
    <property type="evidence" value="ECO:0007669"/>
    <property type="project" value="InterPro"/>
</dbReference>
<gene>
    <name evidence="2" type="ORF">SKAU_G00413130</name>
</gene>
<dbReference type="PANTHER" id="PTHR47642:SF8">
    <property type="entry name" value="ATP-DEPENDENT DNA HELICASE"/>
    <property type="match status" value="1"/>
</dbReference>
<dbReference type="Gene3D" id="3.40.50.300">
    <property type="entry name" value="P-loop containing nucleotide triphosphate hydrolases"/>
    <property type="match status" value="1"/>
</dbReference>